<dbReference type="GO" id="GO:0016779">
    <property type="term" value="F:nucleotidyltransferase activity"/>
    <property type="evidence" value="ECO:0007669"/>
    <property type="project" value="UniProtKB-KW"/>
</dbReference>
<keyword evidence="1 4" id="KW-0808">Transferase</keyword>
<dbReference type="EMBL" id="PCVG01000081">
    <property type="protein sequence ID" value="PIQ68083.1"/>
    <property type="molecule type" value="Genomic_DNA"/>
</dbReference>
<evidence type="ECO:0000313" key="4">
    <source>
        <dbReference type="EMBL" id="PIQ68083.1"/>
    </source>
</evidence>
<dbReference type="PANTHER" id="PTHR43793">
    <property type="entry name" value="FAD SYNTHASE"/>
    <property type="match status" value="1"/>
</dbReference>
<dbReference type="Gene3D" id="3.40.50.620">
    <property type="entry name" value="HUPs"/>
    <property type="match status" value="1"/>
</dbReference>
<proteinExistence type="predicted"/>
<dbReference type="NCBIfam" id="TIGR00125">
    <property type="entry name" value="cyt_tran_rel"/>
    <property type="match status" value="1"/>
</dbReference>
<feature type="domain" description="Cytidyltransferase-like" evidence="3">
    <location>
        <begin position="20"/>
        <end position="112"/>
    </location>
</feature>
<evidence type="ECO:0000313" key="5">
    <source>
        <dbReference type="Proteomes" id="UP000229342"/>
    </source>
</evidence>
<dbReference type="PANTHER" id="PTHR43793:SF1">
    <property type="entry name" value="FAD SYNTHASE"/>
    <property type="match status" value="1"/>
</dbReference>
<dbReference type="Pfam" id="PF01467">
    <property type="entry name" value="CTP_transf_like"/>
    <property type="match status" value="1"/>
</dbReference>
<dbReference type="InterPro" id="IPR050385">
    <property type="entry name" value="Archaeal_FAD_synthase"/>
</dbReference>
<name>A0A2H0KBW1_9BACT</name>
<sequence>MNKKTVKRSGKRKGTVVAVSGGFDPLHIGHIRYIQEAKKLGDHLVVILNNDHWLRAKKGYSFMSENDRKEILESLSVVDEVILSGHTPNDSDRSVCRELKRIRPHVFANGGDRTLIDAKKKTSSLNPEVGVCKELGIAVVYNVGKGGKVRSSSELVVAFKKYER</sequence>
<keyword evidence="2 4" id="KW-0548">Nucleotidyltransferase</keyword>
<dbReference type="Proteomes" id="UP000229342">
    <property type="component" value="Unassembled WGS sequence"/>
</dbReference>
<accession>A0A2H0KBW1</accession>
<evidence type="ECO:0000259" key="3">
    <source>
        <dbReference type="Pfam" id="PF01467"/>
    </source>
</evidence>
<dbReference type="InterPro" id="IPR014729">
    <property type="entry name" value="Rossmann-like_a/b/a_fold"/>
</dbReference>
<dbReference type="InterPro" id="IPR004821">
    <property type="entry name" value="Cyt_trans-like"/>
</dbReference>
<organism evidence="4 5">
    <name type="scientific">Candidatus Taylorbacteria bacterium CG11_big_fil_rev_8_21_14_0_20_46_11</name>
    <dbReference type="NCBI Taxonomy" id="1975025"/>
    <lineage>
        <taxon>Bacteria</taxon>
        <taxon>Candidatus Tayloriibacteriota</taxon>
    </lineage>
</organism>
<dbReference type="SUPFAM" id="SSF52374">
    <property type="entry name" value="Nucleotidylyl transferase"/>
    <property type="match status" value="1"/>
</dbReference>
<reference evidence="4 5" key="1">
    <citation type="submission" date="2017-09" db="EMBL/GenBank/DDBJ databases">
        <title>Depth-based differentiation of microbial function through sediment-hosted aquifers and enrichment of novel symbionts in the deep terrestrial subsurface.</title>
        <authorList>
            <person name="Probst A.J."/>
            <person name="Ladd B."/>
            <person name="Jarett J.K."/>
            <person name="Geller-Mcgrath D.E."/>
            <person name="Sieber C.M."/>
            <person name="Emerson J.B."/>
            <person name="Anantharaman K."/>
            <person name="Thomas B.C."/>
            <person name="Malmstrom R."/>
            <person name="Stieglmeier M."/>
            <person name="Klingl A."/>
            <person name="Woyke T."/>
            <person name="Ryan C.M."/>
            <person name="Banfield J.F."/>
        </authorList>
    </citation>
    <scope>NUCLEOTIDE SEQUENCE [LARGE SCALE GENOMIC DNA]</scope>
    <source>
        <strain evidence="4">CG11_big_fil_rev_8_21_14_0_20_46_11</strain>
    </source>
</reference>
<comment type="caution">
    <text evidence="4">The sequence shown here is derived from an EMBL/GenBank/DDBJ whole genome shotgun (WGS) entry which is preliminary data.</text>
</comment>
<dbReference type="AlphaFoldDB" id="A0A2H0KBW1"/>
<protein>
    <submittedName>
        <fullName evidence="4">Glycerol-3-phosphate cytidylyltransferase</fullName>
    </submittedName>
</protein>
<evidence type="ECO:0000256" key="2">
    <source>
        <dbReference type="ARBA" id="ARBA00022695"/>
    </source>
</evidence>
<gene>
    <name evidence="4" type="ORF">COV91_05970</name>
</gene>
<evidence type="ECO:0000256" key="1">
    <source>
        <dbReference type="ARBA" id="ARBA00022679"/>
    </source>
</evidence>